<name>A0ABW3H977_9SPHN</name>
<feature type="domain" description="AAA+ ATPase" evidence="3">
    <location>
        <begin position="297"/>
        <end position="451"/>
    </location>
</feature>
<feature type="region of interest" description="Disordered" evidence="2">
    <location>
        <begin position="1"/>
        <end position="78"/>
    </location>
</feature>
<evidence type="ECO:0000313" key="4">
    <source>
        <dbReference type="EMBL" id="MFD0946683.1"/>
    </source>
</evidence>
<sequence>MSAFGRRSGLGGGSGSRPAFGVARPMQGGPTARPLDLPPPPGGEQFPPINSVPLPGSAAAPPAPMPMSDGDGTGPATGEAMARLNERQAASGDASSSRMEGFEASVHRIKEQVLPRLLERVDPEAAATLSKDELAEEFRPIIGEVLAELKLTLNRREQFALEKVLVDELLGLGPLEELLADPAVSDIMVNGPDQTYVERKGKLELANIQFRDEEHLFQIAQRICNSVGRRVDQTTPLADARLKDGSRVNVIVPPLSLRGTAISIRKFSAKPITLDMMAQGGSMSQKMATALKIAGASRFNVVISGGTGSGKTTMLNALSKMIDPGERVLTIEDAAELRLQQPHWLPLETRPPNLEGQGEVTIRDLVKNALRMRPDRIILGEIRGSECFDMLAAMNTGHDGSMCTLHSNSPREALARMENMVMMSDIKVPKEAISRQIADSVDLIIQVKRLRDGSRRVTNVTEVIGMEGPVIVTQELFKFEYLDESADGKIIGEYRSMGLRPYTLDKAKQFGFDQALLEACL</sequence>
<accession>A0ABW3H977</accession>
<dbReference type="PANTHER" id="PTHR30486">
    <property type="entry name" value="TWITCHING MOTILITY PROTEIN PILT"/>
    <property type="match status" value="1"/>
</dbReference>
<dbReference type="Gene3D" id="3.30.450.380">
    <property type="match status" value="1"/>
</dbReference>
<dbReference type="InterPro" id="IPR027417">
    <property type="entry name" value="P-loop_NTPase"/>
</dbReference>
<dbReference type="Pfam" id="PF00437">
    <property type="entry name" value="T2SSE"/>
    <property type="match status" value="1"/>
</dbReference>
<dbReference type="PANTHER" id="PTHR30486:SF15">
    <property type="entry name" value="TYPE II_IV SECRETION SYSTEM ATPASE"/>
    <property type="match status" value="1"/>
</dbReference>
<dbReference type="InterPro" id="IPR001482">
    <property type="entry name" value="T2SS/T4SS_dom"/>
</dbReference>
<protein>
    <submittedName>
        <fullName evidence="4">CpaF family protein</fullName>
    </submittedName>
</protein>
<feature type="compositionally biased region" description="Low complexity" evidence="2">
    <location>
        <begin position="55"/>
        <end position="70"/>
    </location>
</feature>
<evidence type="ECO:0000256" key="2">
    <source>
        <dbReference type="SAM" id="MobiDB-lite"/>
    </source>
</evidence>
<gene>
    <name evidence="4" type="ORF">ACFQ1E_10065</name>
</gene>
<dbReference type="CDD" id="cd01130">
    <property type="entry name" value="VirB11-like_ATPase"/>
    <property type="match status" value="1"/>
</dbReference>
<dbReference type="EMBL" id="JBHTJG010000004">
    <property type="protein sequence ID" value="MFD0946683.1"/>
    <property type="molecule type" value="Genomic_DNA"/>
</dbReference>
<proteinExistence type="inferred from homology"/>
<reference evidence="5" key="1">
    <citation type="journal article" date="2019" name="Int. J. Syst. Evol. Microbiol.">
        <title>The Global Catalogue of Microorganisms (GCM) 10K type strain sequencing project: providing services to taxonomists for standard genome sequencing and annotation.</title>
        <authorList>
            <consortium name="The Broad Institute Genomics Platform"/>
            <consortium name="The Broad Institute Genome Sequencing Center for Infectious Disease"/>
            <person name="Wu L."/>
            <person name="Ma J."/>
        </authorList>
    </citation>
    <scope>NUCLEOTIDE SEQUENCE [LARGE SCALE GENOMIC DNA]</scope>
    <source>
        <strain evidence="5">CCUG 62982</strain>
    </source>
</reference>
<dbReference type="RefSeq" id="WP_264944239.1">
    <property type="nucleotide sequence ID" value="NZ_JAPDRA010000004.1"/>
</dbReference>
<keyword evidence="5" id="KW-1185">Reference proteome</keyword>
<evidence type="ECO:0000313" key="5">
    <source>
        <dbReference type="Proteomes" id="UP001596977"/>
    </source>
</evidence>
<organism evidence="4 5">
    <name type="scientific">Sphingomonas canadensis</name>
    <dbReference type="NCBI Taxonomy" id="1219257"/>
    <lineage>
        <taxon>Bacteria</taxon>
        <taxon>Pseudomonadati</taxon>
        <taxon>Pseudomonadota</taxon>
        <taxon>Alphaproteobacteria</taxon>
        <taxon>Sphingomonadales</taxon>
        <taxon>Sphingomonadaceae</taxon>
        <taxon>Sphingomonas</taxon>
    </lineage>
</organism>
<comment type="caution">
    <text evidence="4">The sequence shown here is derived from an EMBL/GenBank/DDBJ whole genome shotgun (WGS) entry which is preliminary data.</text>
</comment>
<dbReference type="Gene3D" id="3.40.50.300">
    <property type="entry name" value="P-loop containing nucleotide triphosphate hydrolases"/>
    <property type="match status" value="1"/>
</dbReference>
<dbReference type="InterPro" id="IPR003593">
    <property type="entry name" value="AAA+_ATPase"/>
</dbReference>
<evidence type="ECO:0000259" key="3">
    <source>
        <dbReference type="SMART" id="SM00382"/>
    </source>
</evidence>
<dbReference type="SUPFAM" id="SSF52540">
    <property type="entry name" value="P-loop containing nucleoside triphosphate hydrolases"/>
    <property type="match status" value="1"/>
</dbReference>
<dbReference type="SMART" id="SM00382">
    <property type="entry name" value="AAA"/>
    <property type="match status" value="1"/>
</dbReference>
<dbReference type="InterPro" id="IPR050921">
    <property type="entry name" value="T4SS_GSP_E_ATPase"/>
</dbReference>
<evidence type="ECO:0000256" key="1">
    <source>
        <dbReference type="ARBA" id="ARBA00006611"/>
    </source>
</evidence>
<dbReference type="Proteomes" id="UP001596977">
    <property type="component" value="Unassembled WGS sequence"/>
</dbReference>
<comment type="similarity">
    <text evidence="1">Belongs to the GSP E family.</text>
</comment>